<organism evidence="5 6">
    <name type="scientific">Sordaria brevicollis</name>
    <dbReference type="NCBI Taxonomy" id="83679"/>
    <lineage>
        <taxon>Eukaryota</taxon>
        <taxon>Fungi</taxon>
        <taxon>Dikarya</taxon>
        <taxon>Ascomycota</taxon>
        <taxon>Pezizomycotina</taxon>
        <taxon>Sordariomycetes</taxon>
        <taxon>Sordariomycetidae</taxon>
        <taxon>Sordariales</taxon>
        <taxon>Sordariaceae</taxon>
        <taxon>Sordaria</taxon>
    </lineage>
</organism>
<feature type="domain" description="Tyrosine specific protein phosphatases" evidence="4">
    <location>
        <begin position="413"/>
        <end position="537"/>
    </location>
</feature>
<feature type="compositionally biased region" description="Basic and acidic residues" evidence="2">
    <location>
        <begin position="560"/>
        <end position="570"/>
    </location>
</feature>
<feature type="region of interest" description="Disordered" evidence="2">
    <location>
        <begin position="554"/>
        <end position="591"/>
    </location>
</feature>
<evidence type="ECO:0000313" key="6">
    <source>
        <dbReference type="Proteomes" id="UP001281003"/>
    </source>
</evidence>
<evidence type="ECO:0000256" key="2">
    <source>
        <dbReference type="SAM" id="MobiDB-lite"/>
    </source>
</evidence>
<dbReference type="Pfam" id="PF00102">
    <property type="entry name" value="Y_phosphatase"/>
    <property type="match status" value="3"/>
</dbReference>
<comment type="caution">
    <text evidence="5">The sequence shown here is derived from an EMBL/GenBank/DDBJ whole genome shotgun (WGS) entry which is preliminary data.</text>
</comment>
<accession>A0AAE0UEK1</accession>
<dbReference type="EMBL" id="JAUTDP010000003">
    <property type="protein sequence ID" value="KAK3400539.1"/>
    <property type="molecule type" value="Genomic_DNA"/>
</dbReference>
<dbReference type="CDD" id="cd18533">
    <property type="entry name" value="PTP_fungal"/>
    <property type="match status" value="1"/>
</dbReference>
<keyword evidence="6" id="KW-1185">Reference proteome</keyword>
<dbReference type="Proteomes" id="UP001281003">
    <property type="component" value="Unassembled WGS sequence"/>
</dbReference>
<dbReference type="InterPro" id="IPR000242">
    <property type="entry name" value="PTP_cat"/>
</dbReference>
<dbReference type="AlphaFoldDB" id="A0AAE0UEK1"/>
<feature type="region of interest" description="Disordered" evidence="2">
    <location>
        <begin position="327"/>
        <end position="355"/>
    </location>
</feature>
<dbReference type="InterPro" id="IPR016130">
    <property type="entry name" value="Tyr_Pase_AS"/>
</dbReference>
<dbReference type="PROSITE" id="PS50055">
    <property type="entry name" value="TYR_PHOSPHATASE_PTP"/>
    <property type="match status" value="1"/>
</dbReference>
<evidence type="ECO:0000256" key="1">
    <source>
        <dbReference type="ARBA" id="ARBA00009649"/>
    </source>
</evidence>
<dbReference type="SUPFAM" id="SSF52799">
    <property type="entry name" value="(Phosphotyrosine protein) phosphatases II"/>
    <property type="match status" value="1"/>
</dbReference>
<dbReference type="SMART" id="SM00404">
    <property type="entry name" value="PTPc_motif"/>
    <property type="match status" value="1"/>
</dbReference>
<feature type="compositionally biased region" description="Basic residues" evidence="2">
    <location>
        <begin position="1"/>
        <end position="14"/>
    </location>
</feature>
<feature type="region of interest" description="Disordered" evidence="2">
    <location>
        <begin position="476"/>
        <end position="508"/>
    </location>
</feature>
<proteinExistence type="inferred from homology"/>
<evidence type="ECO:0000259" key="4">
    <source>
        <dbReference type="PROSITE" id="PS50056"/>
    </source>
</evidence>
<dbReference type="PANTHER" id="PTHR19134">
    <property type="entry name" value="RECEPTOR-TYPE TYROSINE-PROTEIN PHOSPHATASE"/>
    <property type="match status" value="1"/>
</dbReference>
<reference evidence="5" key="2">
    <citation type="submission" date="2023-07" db="EMBL/GenBank/DDBJ databases">
        <authorList>
            <consortium name="Lawrence Berkeley National Laboratory"/>
            <person name="Haridas S."/>
            <person name="Hensen N."/>
            <person name="Bonometti L."/>
            <person name="Westerberg I."/>
            <person name="Brannstrom I.O."/>
            <person name="Guillou S."/>
            <person name="Cros-Aarteil S."/>
            <person name="Calhoun S."/>
            <person name="Kuo A."/>
            <person name="Mondo S."/>
            <person name="Pangilinan J."/>
            <person name="Riley R."/>
            <person name="LaButti K."/>
            <person name="Andreopoulos B."/>
            <person name="Lipzen A."/>
            <person name="Chen C."/>
            <person name="Yanf M."/>
            <person name="Daum C."/>
            <person name="Ng V."/>
            <person name="Clum A."/>
            <person name="Steindorff A."/>
            <person name="Ohm R."/>
            <person name="Martin F."/>
            <person name="Silar P."/>
            <person name="Natvig D."/>
            <person name="Lalanne C."/>
            <person name="Gautier V."/>
            <person name="Ament-velasquez S.L."/>
            <person name="Kruys A."/>
            <person name="Hutchinson M.I."/>
            <person name="Powell A.J."/>
            <person name="Barry K."/>
            <person name="Miller A.N."/>
            <person name="Grigoriev I.V."/>
            <person name="Debuchy R."/>
            <person name="Gladieux P."/>
            <person name="Thoren M.H."/>
            <person name="Johannesson H."/>
        </authorList>
    </citation>
    <scope>NUCLEOTIDE SEQUENCE</scope>
    <source>
        <strain evidence="5">FGSC 1904</strain>
    </source>
</reference>
<protein>
    <submittedName>
        <fullName evidence="5">Protein-tyrosine phosphatase-like protein</fullName>
    </submittedName>
</protein>
<dbReference type="PANTHER" id="PTHR19134:SF449">
    <property type="entry name" value="TYROSINE-PROTEIN PHOSPHATASE 1"/>
    <property type="match status" value="1"/>
</dbReference>
<reference evidence="5" key="1">
    <citation type="journal article" date="2023" name="Mol. Phylogenet. Evol.">
        <title>Genome-scale phylogeny and comparative genomics of the fungal order Sordariales.</title>
        <authorList>
            <person name="Hensen N."/>
            <person name="Bonometti L."/>
            <person name="Westerberg I."/>
            <person name="Brannstrom I.O."/>
            <person name="Guillou S."/>
            <person name="Cros-Aarteil S."/>
            <person name="Calhoun S."/>
            <person name="Haridas S."/>
            <person name="Kuo A."/>
            <person name="Mondo S."/>
            <person name="Pangilinan J."/>
            <person name="Riley R."/>
            <person name="LaButti K."/>
            <person name="Andreopoulos B."/>
            <person name="Lipzen A."/>
            <person name="Chen C."/>
            <person name="Yan M."/>
            <person name="Daum C."/>
            <person name="Ng V."/>
            <person name="Clum A."/>
            <person name="Steindorff A."/>
            <person name="Ohm R.A."/>
            <person name="Martin F."/>
            <person name="Silar P."/>
            <person name="Natvig D.O."/>
            <person name="Lalanne C."/>
            <person name="Gautier V."/>
            <person name="Ament-Velasquez S.L."/>
            <person name="Kruys A."/>
            <person name="Hutchinson M.I."/>
            <person name="Powell A.J."/>
            <person name="Barry K."/>
            <person name="Miller A.N."/>
            <person name="Grigoriev I.V."/>
            <person name="Debuchy R."/>
            <person name="Gladieux P."/>
            <person name="Hiltunen Thoren M."/>
            <person name="Johannesson H."/>
        </authorList>
    </citation>
    <scope>NUCLEOTIDE SEQUENCE</scope>
    <source>
        <strain evidence="5">FGSC 1904</strain>
    </source>
</reference>
<feature type="domain" description="Tyrosine-protein phosphatase" evidence="3">
    <location>
        <begin position="176"/>
        <end position="546"/>
    </location>
</feature>
<dbReference type="PRINTS" id="PR00700">
    <property type="entry name" value="PRTYPHPHTASE"/>
</dbReference>
<dbReference type="InterPro" id="IPR029021">
    <property type="entry name" value="Prot-tyrosine_phosphatase-like"/>
</dbReference>
<dbReference type="PROSITE" id="PS00383">
    <property type="entry name" value="TYR_PHOSPHATASE_1"/>
    <property type="match status" value="1"/>
</dbReference>
<feature type="compositionally biased region" description="Polar residues" evidence="2">
    <location>
        <begin position="108"/>
        <end position="118"/>
    </location>
</feature>
<evidence type="ECO:0000313" key="5">
    <source>
        <dbReference type="EMBL" id="KAK3400539.1"/>
    </source>
</evidence>
<feature type="compositionally biased region" description="Low complexity" evidence="2">
    <location>
        <begin position="476"/>
        <end position="488"/>
    </location>
</feature>
<comment type="similarity">
    <text evidence="1">Belongs to the protein-tyrosine phosphatase family. Non-receptor class subfamily.</text>
</comment>
<dbReference type="PROSITE" id="PS50056">
    <property type="entry name" value="TYR_PHOSPHATASE_2"/>
    <property type="match status" value="1"/>
</dbReference>
<dbReference type="InterPro" id="IPR050348">
    <property type="entry name" value="Protein-Tyr_Phosphatase"/>
</dbReference>
<dbReference type="SMART" id="SM00194">
    <property type="entry name" value="PTPc"/>
    <property type="match status" value="1"/>
</dbReference>
<feature type="region of interest" description="Disordered" evidence="2">
    <location>
        <begin position="1"/>
        <end position="130"/>
    </location>
</feature>
<feature type="compositionally biased region" description="Gly residues" evidence="2">
    <location>
        <begin position="582"/>
        <end position="591"/>
    </location>
</feature>
<feature type="compositionally biased region" description="Polar residues" evidence="2">
    <location>
        <begin position="80"/>
        <end position="89"/>
    </location>
</feature>
<name>A0AAE0UEK1_SORBR</name>
<feature type="compositionally biased region" description="Polar residues" evidence="2">
    <location>
        <begin position="20"/>
        <end position="33"/>
    </location>
</feature>
<dbReference type="GO" id="GO:0004725">
    <property type="term" value="F:protein tyrosine phosphatase activity"/>
    <property type="evidence" value="ECO:0007669"/>
    <property type="project" value="InterPro"/>
</dbReference>
<dbReference type="Gene3D" id="3.90.190.10">
    <property type="entry name" value="Protein tyrosine phosphatase superfamily"/>
    <property type="match status" value="1"/>
</dbReference>
<sequence>MDHFPRLRPHRRKREITAPSLITTPTANTTRSDSTSEKTDSPASAELHTPVGAIPSLRPVHKLSPFRVFSRSSKRARESSPGSHKQTPTAAAVMAPHGTADIPASPAESKTSSAQQLKSDGRPKMPSFLELSESEIENKFQEIIWLERKRVLEATQNPSRDFRWARVKGKELRDLDRYRNIQPWYNNRIKLKVPEGKIDYINASPIVLNPTVLTAAAEGEPSNTQEPDRYIAMQGPIQCTTDHVWRMAVEQLQSPGVIVMLTETHEGDYEKCYPYFPQKPEDPPLEINERDEFGDGFRATVRCVGMEDTPAGDAIELRKILIRIHKPKSRKSTDSKSSGRKTPEPETATTKEANITSPLTQMAKETETSLTISEPAETVGRNSGEEEVEERIIWHFLYKKWPDFGVPDLADLDSFFTLMSLSREKNAGPHNPRIVHCSAGVGRSGTFIALEHLMRELDAGVLENWDERCAAIAAAATTTDGSSPASSTRTSQDEFMSPTGSSSSTKGGLEDNDLIFQVVNMLREQRKTMVQAESQYQFIYQVMRKLWLEKYGGADGSEDGGERAAKRLEVDPGDPFFSVNGGTNGGGAAKK</sequence>
<evidence type="ECO:0000259" key="3">
    <source>
        <dbReference type="PROSITE" id="PS50055"/>
    </source>
</evidence>
<dbReference type="InterPro" id="IPR003595">
    <property type="entry name" value="Tyr_Pase_cat"/>
</dbReference>
<dbReference type="InterPro" id="IPR000387">
    <property type="entry name" value="Tyr_Pase_dom"/>
</dbReference>
<feature type="compositionally biased region" description="Low complexity" evidence="2">
    <location>
        <begin position="497"/>
        <end position="507"/>
    </location>
</feature>
<gene>
    <name evidence="5" type="ORF">B0T20DRAFT_494385</name>
</gene>